<protein>
    <submittedName>
        <fullName evidence="1">Uncharacterized protein</fullName>
    </submittedName>
</protein>
<proteinExistence type="predicted"/>
<accession>A0A8H5D0P5</accession>
<evidence type="ECO:0000313" key="2">
    <source>
        <dbReference type="Proteomes" id="UP000559027"/>
    </source>
</evidence>
<gene>
    <name evidence="1" type="ORF">D9756_008656</name>
</gene>
<dbReference type="EMBL" id="JAACJO010000014">
    <property type="protein sequence ID" value="KAF5350603.1"/>
    <property type="molecule type" value="Genomic_DNA"/>
</dbReference>
<organism evidence="1 2">
    <name type="scientific">Leucocoprinus leucothites</name>
    <dbReference type="NCBI Taxonomy" id="201217"/>
    <lineage>
        <taxon>Eukaryota</taxon>
        <taxon>Fungi</taxon>
        <taxon>Dikarya</taxon>
        <taxon>Basidiomycota</taxon>
        <taxon>Agaricomycotina</taxon>
        <taxon>Agaricomycetes</taxon>
        <taxon>Agaricomycetidae</taxon>
        <taxon>Agaricales</taxon>
        <taxon>Agaricineae</taxon>
        <taxon>Agaricaceae</taxon>
        <taxon>Leucocoprinus</taxon>
    </lineage>
</organism>
<sequence>MAFVGPVAGALVAGGLHDRCTMVSPISSKPERTTCAGSTHTFSSLLPMPSLTRNLYSVFLLPSSPLLAKNLNAPPSAASRITSHPWSSYAESRWNQEIAYLFAGVREWDRRASEWGRKVLYGEQTPNDKKS</sequence>
<dbReference type="Proteomes" id="UP000559027">
    <property type="component" value="Unassembled WGS sequence"/>
</dbReference>
<reference evidence="1 2" key="1">
    <citation type="journal article" date="2020" name="ISME J.">
        <title>Uncovering the hidden diversity of litter-decomposition mechanisms in mushroom-forming fungi.</title>
        <authorList>
            <person name="Floudas D."/>
            <person name="Bentzer J."/>
            <person name="Ahren D."/>
            <person name="Johansson T."/>
            <person name="Persson P."/>
            <person name="Tunlid A."/>
        </authorList>
    </citation>
    <scope>NUCLEOTIDE SEQUENCE [LARGE SCALE GENOMIC DNA]</scope>
    <source>
        <strain evidence="1 2">CBS 146.42</strain>
    </source>
</reference>
<evidence type="ECO:0000313" key="1">
    <source>
        <dbReference type="EMBL" id="KAF5350603.1"/>
    </source>
</evidence>
<name>A0A8H5D0P5_9AGAR</name>
<keyword evidence="2" id="KW-1185">Reference proteome</keyword>
<dbReference type="AlphaFoldDB" id="A0A8H5D0P5"/>
<dbReference type="OrthoDB" id="3351225at2759"/>
<comment type="caution">
    <text evidence="1">The sequence shown here is derived from an EMBL/GenBank/DDBJ whole genome shotgun (WGS) entry which is preliminary data.</text>
</comment>